<feature type="transmembrane region" description="Helical" evidence="1">
    <location>
        <begin position="29"/>
        <end position="50"/>
    </location>
</feature>
<dbReference type="STRING" id="648757.Rvan_2130"/>
<dbReference type="KEGG" id="rva:Rvan_2130"/>
<protein>
    <submittedName>
        <fullName evidence="2">Uncharacterized protein</fullName>
    </submittedName>
</protein>
<sequence length="163" mass="17079">MHANDWDVALQARMRQTGTAMSIGHFFRVLFAVVLSGVIGWISLVALHAVKLVKEVERLQATAPDETFIFDASFENAILALQGGGAVVLAAAIAGVLLGEVLRSRSLLFYAGATGALSVVLAGAFWRVDLSSLTSPVSAALVMAGCVAGTIYWLIAGYSGPTR</sequence>
<evidence type="ECO:0000313" key="3">
    <source>
        <dbReference type="Proteomes" id="UP000001399"/>
    </source>
</evidence>
<dbReference type="HOGENOM" id="CLU_1625804_0_0_5"/>
<dbReference type="EMBL" id="CP002292">
    <property type="protein sequence ID" value="ADP71355.1"/>
    <property type="molecule type" value="Genomic_DNA"/>
</dbReference>
<keyword evidence="1" id="KW-0812">Transmembrane</keyword>
<dbReference type="AlphaFoldDB" id="E3I2J6"/>
<accession>E3I2J6</accession>
<name>E3I2J6_RHOVT</name>
<keyword evidence="1" id="KW-0472">Membrane</keyword>
<reference evidence="3" key="1">
    <citation type="journal article" date="2011" name="J. Bacteriol.">
        <title>Genome sequences of eight morphologically diverse alphaproteobacteria.</title>
        <authorList>
            <consortium name="US DOE Joint Genome Institute"/>
            <person name="Brown P.J."/>
            <person name="Kysela D.T."/>
            <person name="Buechlein A."/>
            <person name="Hemmerich C."/>
            <person name="Brun Y.V."/>
        </authorList>
    </citation>
    <scope>NUCLEOTIDE SEQUENCE [LARGE SCALE GENOMIC DNA]</scope>
    <source>
        <strain evidence="3">ATCC 17100 / ATH 3.1.1 / DSM 162 / LMG 4299</strain>
    </source>
</reference>
<evidence type="ECO:0000313" key="2">
    <source>
        <dbReference type="EMBL" id="ADP71355.1"/>
    </source>
</evidence>
<gene>
    <name evidence="2" type="ordered locus">Rvan_2130</name>
</gene>
<evidence type="ECO:0000256" key="1">
    <source>
        <dbReference type="SAM" id="Phobius"/>
    </source>
</evidence>
<dbReference type="Proteomes" id="UP000001399">
    <property type="component" value="Chromosome"/>
</dbReference>
<keyword evidence="1" id="KW-1133">Transmembrane helix</keyword>
<keyword evidence="3" id="KW-1185">Reference proteome</keyword>
<feature type="transmembrane region" description="Helical" evidence="1">
    <location>
        <begin position="138"/>
        <end position="158"/>
    </location>
</feature>
<proteinExistence type="predicted"/>
<feature type="transmembrane region" description="Helical" evidence="1">
    <location>
        <begin position="77"/>
        <end position="98"/>
    </location>
</feature>
<feature type="transmembrane region" description="Helical" evidence="1">
    <location>
        <begin position="107"/>
        <end position="126"/>
    </location>
</feature>
<organism evidence="2 3">
    <name type="scientific">Rhodomicrobium vannielii (strain ATCC 17100 / DSM 162 / LMG 4299 / NCIMB 10020 / ATH 3.1.1)</name>
    <dbReference type="NCBI Taxonomy" id="648757"/>
    <lineage>
        <taxon>Bacteria</taxon>
        <taxon>Pseudomonadati</taxon>
        <taxon>Pseudomonadota</taxon>
        <taxon>Alphaproteobacteria</taxon>
        <taxon>Hyphomicrobiales</taxon>
        <taxon>Hyphomicrobiaceae</taxon>
        <taxon>Rhodomicrobium</taxon>
    </lineage>
</organism>